<dbReference type="EMBL" id="UWPJ01000038">
    <property type="protein sequence ID" value="VCU72211.1"/>
    <property type="molecule type" value="Genomic_DNA"/>
</dbReference>
<dbReference type="InterPro" id="IPR001633">
    <property type="entry name" value="EAL_dom"/>
</dbReference>
<feature type="domain" description="GGDEF" evidence="3">
    <location>
        <begin position="154"/>
        <end position="285"/>
    </location>
</feature>
<dbReference type="PROSITE" id="PS50112">
    <property type="entry name" value="PAS"/>
    <property type="match status" value="1"/>
</dbReference>
<dbReference type="GO" id="GO:0006355">
    <property type="term" value="P:regulation of DNA-templated transcription"/>
    <property type="evidence" value="ECO:0007669"/>
    <property type="project" value="InterPro"/>
</dbReference>
<dbReference type="Gene3D" id="3.20.20.450">
    <property type="entry name" value="EAL domain"/>
    <property type="match status" value="1"/>
</dbReference>
<dbReference type="InterPro" id="IPR000014">
    <property type="entry name" value="PAS"/>
</dbReference>
<dbReference type="CDD" id="cd01949">
    <property type="entry name" value="GGDEF"/>
    <property type="match status" value="1"/>
</dbReference>
<accession>A0A3P4B8E2</accession>
<dbReference type="CDD" id="cd00130">
    <property type="entry name" value="PAS"/>
    <property type="match status" value="1"/>
</dbReference>
<name>A0A3P4B8E2_9BURK</name>
<dbReference type="InterPro" id="IPR052155">
    <property type="entry name" value="Biofilm_reg_signaling"/>
</dbReference>
<dbReference type="SUPFAM" id="SSF55785">
    <property type="entry name" value="PYP-like sensor domain (PAS domain)"/>
    <property type="match status" value="1"/>
</dbReference>
<dbReference type="CDD" id="cd01948">
    <property type="entry name" value="EAL"/>
    <property type="match status" value="1"/>
</dbReference>
<dbReference type="Pfam" id="PF00989">
    <property type="entry name" value="PAS"/>
    <property type="match status" value="1"/>
</dbReference>
<dbReference type="InterPro" id="IPR035919">
    <property type="entry name" value="EAL_sf"/>
</dbReference>
<dbReference type="PANTHER" id="PTHR44757">
    <property type="entry name" value="DIGUANYLATE CYCLASE DGCP"/>
    <property type="match status" value="1"/>
</dbReference>
<feature type="domain" description="EAL" evidence="2">
    <location>
        <begin position="294"/>
        <end position="548"/>
    </location>
</feature>
<gene>
    <name evidence="4" type="primary">cph2_5</name>
    <name evidence="4" type="ORF">PIGHUM_04308</name>
</gene>
<protein>
    <submittedName>
        <fullName evidence="4">Phytochrome-like protein cph2</fullName>
    </submittedName>
</protein>
<dbReference type="SUPFAM" id="SSF55073">
    <property type="entry name" value="Nucleotide cyclase"/>
    <property type="match status" value="1"/>
</dbReference>
<dbReference type="InterPro" id="IPR013767">
    <property type="entry name" value="PAS_fold"/>
</dbReference>
<dbReference type="PROSITE" id="PS50887">
    <property type="entry name" value="GGDEF"/>
    <property type="match status" value="1"/>
</dbReference>
<organism evidence="4 5">
    <name type="scientific">Pigmentiphaga humi</name>
    <dbReference type="NCBI Taxonomy" id="2478468"/>
    <lineage>
        <taxon>Bacteria</taxon>
        <taxon>Pseudomonadati</taxon>
        <taxon>Pseudomonadota</taxon>
        <taxon>Betaproteobacteria</taxon>
        <taxon>Burkholderiales</taxon>
        <taxon>Alcaligenaceae</taxon>
        <taxon>Pigmentiphaga</taxon>
    </lineage>
</organism>
<feature type="domain" description="PAS" evidence="1">
    <location>
        <begin position="1"/>
        <end position="62"/>
    </location>
</feature>
<dbReference type="AlphaFoldDB" id="A0A3P4B8E2"/>
<dbReference type="InterPro" id="IPR029787">
    <property type="entry name" value="Nucleotide_cyclase"/>
</dbReference>
<dbReference type="Pfam" id="PF00563">
    <property type="entry name" value="EAL"/>
    <property type="match status" value="1"/>
</dbReference>
<evidence type="ECO:0000259" key="2">
    <source>
        <dbReference type="PROSITE" id="PS50883"/>
    </source>
</evidence>
<evidence type="ECO:0000259" key="1">
    <source>
        <dbReference type="PROSITE" id="PS50112"/>
    </source>
</evidence>
<dbReference type="NCBIfam" id="TIGR00254">
    <property type="entry name" value="GGDEF"/>
    <property type="match status" value="1"/>
</dbReference>
<dbReference type="NCBIfam" id="TIGR00229">
    <property type="entry name" value="sensory_box"/>
    <property type="match status" value="1"/>
</dbReference>
<evidence type="ECO:0000313" key="4">
    <source>
        <dbReference type="EMBL" id="VCU72211.1"/>
    </source>
</evidence>
<proteinExistence type="predicted"/>
<sequence>MFMADAQGTFTMVNAAYERLCGYPAEQLIGKLRFEALHDPAELAMRREELIAPPVRNAIELAGTPFTADQGMETDWTYLRSNGSPVAVTLALTRLADHAGLTVGYVGMAFDHVSRKGVQLWHLLHHDPLTGLPNQDLLEERLETTLQRSRSTHEPVLLVLLELDNLRKLRDTLGQPAADTALKQVAARLKRLCGDNHMLGLMHNTLFGMVSSGRNTLPADFGATLLAEVSRPIPFEATMLHLSASIGVSSFPAAGSDPRALVQRALLALNAASRAGGGIMRHFDFGLQAQSVRRNHLEVLLREAVQAQRFTLAYQPQIELRSGRITRAETLLRWRHPKLGTVGPSEFVPVAEDLGLMNELGSWVLEAACQQAALFLAKFGNSPSLAINISPTQLRDRKLYGLVASALERWNVPPSCIELEITEGLLLENTRQVIDTLQNLRKLGVEIAIDDFGTGYSSFAYLAHFPVDRIKIDQALVRAISSVKNGDAIIGAIINMAHALDIKVTAEGVETAAHARRLAELGCDEAQGYWFSRPLTAQALENALTPFSWEENPPP</sequence>
<dbReference type="Pfam" id="PF00990">
    <property type="entry name" value="GGDEF"/>
    <property type="match status" value="1"/>
</dbReference>
<dbReference type="SUPFAM" id="SSF141868">
    <property type="entry name" value="EAL domain-like"/>
    <property type="match status" value="1"/>
</dbReference>
<dbReference type="Proteomes" id="UP000277294">
    <property type="component" value="Unassembled WGS sequence"/>
</dbReference>
<evidence type="ECO:0000313" key="5">
    <source>
        <dbReference type="Proteomes" id="UP000277294"/>
    </source>
</evidence>
<dbReference type="SMART" id="SM00052">
    <property type="entry name" value="EAL"/>
    <property type="match status" value="1"/>
</dbReference>
<keyword evidence="5" id="KW-1185">Reference proteome</keyword>
<dbReference type="SMART" id="SM00267">
    <property type="entry name" value="GGDEF"/>
    <property type="match status" value="1"/>
</dbReference>
<dbReference type="Gene3D" id="3.30.450.20">
    <property type="entry name" value="PAS domain"/>
    <property type="match status" value="1"/>
</dbReference>
<evidence type="ECO:0000259" key="3">
    <source>
        <dbReference type="PROSITE" id="PS50887"/>
    </source>
</evidence>
<dbReference type="InterPro" id="IPR000160">
    <property type="entry name" value="GGDEF_dom"/>
</dbReference>
<dbReference type="Gene3D" id="3.30.70.270">
    <property type="match status" value="1"/>
</dbReference>
<dbReference type="InterPro" id="IPR043128">
    <property type="entry name" value="Rev_trsase/Diguanyl_cyclase"/>
</dbReference>
<dbReference type="InterPro" id="IPR035965">
    <property type="entry name" value="PAS-like_dom_sf"/>
</dbReference>
<dbReference type="PANTHER" id="PTHR44757:SF2">
    <property type="entry name" value="BIOFILM ARCHITECTURE MAINTENANCE PROTEIN MBAA"/>
    <property type="match status" value="1"/>
</dbReference>
<reference evidence="4 5" key="1">
    <citation type="submission" date="2018-10" db="EMBL/GenBank/DDBJ databases">
        <authorList>
            <person name="Criscuolo A."/>
        </authorList>
    </citation>
    <scope>NUCLEOTIDE SEQUENCE [LARGE SCALE GENOMIC DNA]</scope>
    <source>
        <strain evidence="4">DnA1</strain>
    </source>
</reference>
<dbReference type="PROSITE" id="PS50883">
    <property type="entry name" value="EAL"/>
    <property type="match status" value="1"/>
</dbReference>